<comment type="caution">
    <text evidence="3">The sequence shown here is derived from an EMBL/GenBank/DDBJ whole genome shotgun (WGS) entry which is preliminary data.</text>
</comment>
<reference evidence="3 4" key="1">
    <citation type="submission" date="2015-01" db="EMBL/GenBank/DDBJ databases">
        <title>Draft genome sequence of Pedobacter sp. NL19 isolated from sludge of an effluent treatment pond in an abandoned uranium mine.</title>
        <authorList>
            <person name="Santos T."/>
            <person name="Caetano T."/>
            <person name="Covas C."/>
            <person name="Cruz A."/>
            <person name="Mendo S."/>
        </authorList>
    </citation>
    <scope>NUCLEOTIDE SEQUENCE [LARGE SCALE GENOMIC DNA]</scope>
    <source>
        <strain evidence="3 4">NL19</strain>
    </source>
</reference>
<evidence type="ECO:0000313" key="3">
    <source>
        <dbReference type="EMBL" id="KIO74579.1"/>
    </source>
</evidence>
<proteinExistence type="predicted"/>
<evidence type="ECO:0000313" key="4">
    <source>
        <dbReference type="Proteomes" id="UP000032049"/>
    </source>
</evidence>
<name>A0A0D0FQ53_9SPHI</name>
<accession>A0A0D0FQ53</accession>
<dbReference type="OrthoDB" id="799518at2"/>
<feature type="chain" id="PRO_5002210524" description="DUF6843 domain-containing protein" evidence="1">
    <location>
        <begin position="21"/>
        <end position="154"/>
    </location>
</feature>
<gene>
    <name evidence="3" type="ORF">TH53_25650</name>
</gene>
<dbReference type="Pfam" id="PF20862">
    <property type="entry name" value="DUF6843"/>
    <property type="match status" value="1"/>
</dbReference>
<dbReference type="InterPro" id="IPR049293">
    <property type="entry name" value="DUF6843"/>
</dbReference>
<feature type="signal peptide" evidence="1">
    <location>
        <begin position="1"/>
        <end position="20"/>
    </location>
</feature>
<evidence type="ECO:0000259" key="2">
    <source>
        <dbReference type="Pfam" id="PF20862"/>
    </source>
</evidence>
<dbReference type="EMBL" id="JXRA01000161">
    <property type="protein sequence ID" value="KIO74579.1"/>
    <property type="molecule type" value="Genomic_DNA"/>
</dbReference>
<dbReference type="RefSeq" id="WP_041887198.1">
    <property type="nucleotide sequence ID" value="NZ_CP157278.1"/>
</dbReference>
<keyword evidence="1" id="KW-0732">Signal</keyword>
<keyword evidence="4" id="KW-1185">Reference proteome</keyword>
<organism evidence="3 4">
    <name type="scientific">Pedobacter lusitanus</name>
    <dbReference type="NCBI Taxonomy" id="1503925"/>
    <lineage>
        <taxon>Bacteria</taxon>
        <taxon>Pseudomonadati</taxon>
        <taxon>Bacteroidota</taxon>
        <taxon>Sphingobacteriia</taxon>
        <taxon>Sphingobacteriales</taxon>
        <taxon>Sphingobacteriaceae</taxon>
        <taxon>Pedobacter</taxon>
    </lineage>
</organism>
<protein>
    <recommendedName>
        <fullName evidence="2">DUF6843 domain-containing protein</fullName>
    </recommendedName>
</protein>
<evidence type="ECO:0000256" key="1">
    <source>
        <dbReference type="SAM" id="SignalP"/>
    </source>
</evidence>
<dbReference type="Proteomes" id="UP000032049">
    <property type="component" value="Unassembled WGS sequence"/>
</dbReference>
<dbReference type="PROSITE" id="PS51257">
    <property type="entry name" value="PROKAR_LIPOPROTEIN"/>
    <property type="match status" value="1"/>
</dbReference>
<feature type="domain" description="DUF6843" evidence="2">
    <location>
        <begin position="22"/>
        <end position="134"/>
    </location>
</feature>
<sequence length="154" mass="17467">MRTTLIFLSLLFIMIGCSTGGEQEVLVVPKNFKGYVLVIFDQKNGQPIRYMGKKRVYEIPANGILKTQFKVNNGWRDLTEYYVNEISPENMLPSFVEAEKIPKGKTVGFMGETGTVKKNSKSTERVEFSEFYIGARSDIEKAKNLVEKLDIANL</sequence>
<dbReference type="AlphaFoldDB" id="A0A0D0FQ53"/>
<dbReference type="STRING" id="1503925.TH53_25650"/>